<dbReference type="InterPro" id="IPR001789">
    <property type="entry name" value="Sig_transdc_resp-reg_receiver"/>
</dbReference>
<dbReference type="InterPro" id="IPR000792">
    <property type="entry name" value="Tscrpt_reg_LuxR_C"/>
</dbReference>
<dbReference type="PROSITE" id="PS00622">
    <property type="entry name" value="HTH_LUXR_1"/>
    <property type="match status" value="1"/>
</dbReference>
<protein>
    <submittedName>
        <fullName evidence="4">Two component transcriptional regulator, LuxR family</fullName>
    </submittedName>
</protein>
<dbReference type="RefSeq" id="WP_092256274.1">
    <property type="nucleotide sequence ID" value="NZ_CP047199.1"/>
</dbReference>
<keyword evidence="1" id="KW-0238">DNA-binding</keyword>
<reference evidence="5" key="1">
    <citation type="submission" date="2016-10" db="EMBL/GenBank/DDBJ databases">
        <authorList>
            <person name="Varghese N."/>
            <person name="Submissions S."/>
        </authorList>
    </citation>
    <scope>NUCLEOTIDE SEQUENCE [LARGE SCALE GENOMIC DNA]</scope>
    <source>
        <strain evidence="5">DSM 20524</strain>
    </source>
</reference>
<dbReference type="GO" id="GO:0003677">
    <property type="term" value="F:DNA binding"/>
    <property type="evidence" value="ECO:0007669"/>
    <property type="project" value="UniProtKB-KW"/>
</dbReference>
<dbReference type="PROSITE" id="PS50110">
    <property type="entry name" value="RESPONSE_REGULATORY"/>
    <property type="match status" value="1"/>
</dbReference>
<evidence type="ECO:0000256" key="1">
    <source>
        <dbReference type="ARBA" id="ARBA00023125"/>
    </source>
</evidence>
<dbReference type="PRINTS" id="PR00038">
    <property type="entry name" value="HTHLUXR"/>
</dbReference>
<dbReference type="SMART" id="SM00448">
    <property type="entry name" value="REC"/>
    <property type="match status" value="1"/>
</dbReference>
<evidence type="ECO:0000313" key="5">
    <source>
        <dbReference type="Proteomes" id="UP000198929"/>
    </source>
</evidence>
<dbReference type="InterPro" id="IPR011006">
    <property type="entry name" value="CheY-like_superfamily"/>
</dbReference>
<dbReference type="PANTHER" id="PTHR45566:SF1">
    <property type="entry name" value="HTH-TYPE TRANSCRIPTIONAL REGULATOR YHJB-RELATED"/>
    <property type="match status" value="1"/>
</dbReference>
<dbReference type="SMART" id="SM00421">
    <property type="entry name" value="HTH_LUXR"/>
    <property type="match status" value="1"/>
</dbReference>
<dbReference type="PANTHER" id="PTHR45566">
    <property type="entry name" value="HTH-TYPE TRANSCRIPTIONAL REGULATOR YHJB-RELATED"/>
    <property type="match status" value="1"/>
</dbReference>
<dbReference type="AlphaFoldDB" id="A0A1H9QZK4"/>
<keyword evidence="5" id="KW-1185">Reference proteome</keyword>
<dbReference type="STRING" id="1121357.SAMN05661109_00724"/>
<dbReference type="InterPro" id="IPR051015">
    <property type="entry name" value="EvgA-like"/>
</dbReference>
<evidence type="ECO:0000313" key="4">
    <source>
        <dbReference type="EMBL" id="SER65890.1"/>
    </source>
</evidence>
<dbReference type="GO" id="GO:0006355">
    <property type="term" value="P:regulation of DNA-templated transcription"/>
    <property type="evidence" value="ECO:0007669"/>
    <property type="project" value="InterPro"/>
</dbReference>
<evidence type="ECO:0000256" key="2">
    <source>
        <dbReference type="PROSITE-ProRule" id="PRU00169"/>
    </source>
</evidence>
<dbReference type="EMBL" id="FOGQ01000002">
    <property type="protein sequence ID" value="SER65890.1"/>
    <property type="molecule type" value="Genomic_DNA"/>
</dbReference>
<dbReference type="SUPFAM" id="SSF46894">
    <property type="entry name" value="C-terminal effector domain of the bipartite response regulators"/>
    <property type="match status" value="1"/>
</dbReference>
<dbReference type="GO" id="GO:0000160">
    <property type="term" value="P:phosphorelay signal transduction system"/>
    <property type="evidence" value="ECO:0007669"/>
    <property type="project" value="InterPro"/>
</dbReference>
<accession>A0A1H9QZK4</accession>
<feature type="domain" description="Response regulatory" evidence="3">
    <location>
        <begin position="4"/>
        <end position="119"/>
    </location>
</feature>
<dbReference type="Pfam" id="PF00196">
    <property type="entry name" value="GerE"/>
    <property type="match status" value="1"/>
</dbReference>
<dbReference type="Proteomes" id="UP000198929">
    <property type="component" value="Unassembled WGS sequence"/>
</dbReference>
<dbReference type="Gene3D" id="1.10.10.10">
    <property type="entry name" value="Winged helix-like DNA-binding domain superfamily/Winged helix DNA-binding domain"/>
    <property type="match status" value="1"/>
</dbReference>
<gene>
    <name evidence="4" type="ORF">SAMN05661109_00724</name>
</gene>
<feature type="modified residue" description="4-aspartylphosphate" evidence="2">
    <location>
        <position position="55"/>
    </location>
</feature>
<name>A0A1H9QZK4_9CORY</name>
<evidence type="ECO:0000259" key="3">
    <source>
        <dbReference type="PROSITE" id="PS50110"/>
    </source>
</evidence>
<dbReference type="SUPFAM" id="SSF52172">
    <property type="entry name" value="CheY-like"/>
    <property type="match status" value="1"/>
</dbReference>
<dbReference type="InterPro" id="IPR036388">
    <property type="entry name" value="WH-like_DNA-bd_sf"/>
</dbReference>
<proteinExistence type="predicted"/>
<sequence>MAIRVASVDDHSVTSVGIRTLLEDPSESVLVAARSTVPDLLNDHQIGPIDVVLLDLRLNDGSDPYVNVQSLMEAGLKVVIYSSLESPYLLRRVLRSGVNGVLRKTVSAKVLREAILCAHAGHVYASAEWAGVIDSDSEFSNVHLSERQREVLELYAMGESAKRVAALTELSVDTVQDYLQRIRTKYALQGRATVTKVDLMQRAQEDGYLPGPWET</sequence>
<dbReference type="Gene3D" id="3.40.50.2300">
    <property type="match status" value="1"/>
</dbReference>
<dbReference type="Pfam" id="PF00072">
    <property type="entry name" value="Response_reg"/>
    <property type="match status" value="1"/>
</dbReference>
<organism evidence="4 5">
    <name type="scientific">Corynebacterium cystitidis DSM 20524</name>
    <dbReference type="NCBI Taxonomy" id="1121357"/>
    <lineage>
        <taxon>Bacteria</taxon>
        <taxon>Bacillati</taxon>
        <taxon>Actinomycetota</taxon>
        <taxon>Actinomycetes</taxon>
        <taxon>Mycobacteriales</taxon>
        <taxon>Corynebacteriaceae</taxon>
        <taxon>Corynebacterium</taxon>
    </lineage>
</organism>
<keyword evidence="2" id="KW-0597">Phosphoprotein</keyword>
<dbReference type="InterPro" id="IPR016032">
    <property type="entry name" value="Sig_transdc_resp-reg_C-effctor"/>
</dbReference>